<keyword evidence="3" id="KW-1185">Reference proteome</keyword>
<organism evidence="2 3">
    <name type="scientific">Novosphingobium decolorationis</name>
    <dbReference type="NCBI Taxonomy" id="2698673"/>
    <lineage>
        <taxon>Bacteria</taxon>
        <taxon>Pseudomonadati</taxon>
        <taxon>Pseudomonadota</taxon>
        <taxon>Alphaproteobacteria</taxon>
        <taxon>Sphingomonadales</taxon>
        <taxon>Sphingomonadaceae</taxon>
        <taxon>Novosphingobium</taxon>
    </lineage>
</organism>
<gene>
    <name evidence="2" type="ORF">HT578_19610</name>
</gene>
<dbReference type="InterPro" id="IPR011051">
    <property type="entry name" value="RmlC_Cupin_sf"/>
</dbReference>
<sequence length="148" mass="16204">MSDTNDLTKQDAVILRNGTAEAIKGPEQTFTGTVRIDRIFNPPAPARAGFAIVNFEPGARTNWHTHPAGQTLVVTQGVGWHKCEGGEKTEIRAGDTVWCNCGKRHWHGATDTTYMQHIAITEAIDGTPVTWMEAVSDEEYLSGPVKKD</sequence>
<accession>A0ABX8E924</accession>
<dbReference type="PANTHER" id="PTHR43698">
    <property type="entry name" value="RIBD C-TERMINAL DOMAIN CONTAINING PROTEIN"/>
    <property type="match status" value="1"/>
</dbReference>
<dbReference type="Gene3D" id="2.60.120.10">
    <property type="entry name" value="Jelly Rolls"/>
    <property type="match status" value="1"/>
</dbReference>
<evidence type="ECO:0000313" key="3">
    <source>
        <dbReference type="Proteomes" id="UP000677126"/>
    </source>
</evidence>
<evidence type="ECO:0000259" key="1">
    <source>
        <dbReference type="Pfam" id="PF07883"/>
    </source>
</evidence>
<dbReference type="SUPFAM" id="SSF51182">
    <property type="entry name" value="RmlC-like cupins"/>
    <property type="match status" value="1"/>
</dbReference>
<evidence type="ECO:0000313" key="2">
    <source>
        <dbReference type="EMBL" id="QVM85617.1"/>
    </source>
</evidence>
<proteinExistence type="predicted"/>
<dbReference type="InterPro" id="IPR014710">
    <property type="entry name" value="RmlC-like_jellyroll"/>
</dbReference>
<feature type="domain" description="Cupin type-2" evidence="1">
    <location>
        <begin position="52"/>
        <end position="116"/>
    </location>
</feature>
<dbReference type="InterPro" id="IPR047263">
    <property type="entry name" value="HNL-like_cupin"/>
</dbReference>
<dbReference type="InterPro" id="IPR013096">
    <property type="entry name" value="Cupin_2"/>
</dbReference>
<dbReference type="RefSeq" id="WP_039387956.1">
    <property type="nucleotide sequence ID" value="NZ_CP054856.1"/>
</dbReference>
<dbReference type="CDD" id="cd02233">
    <property type="entry name" value="cupin_HNL-like"/>
    <property type="match status" value="1"/>
</dbReference>
<reference evidence="2 3" key="1">
    <citation type="journal article" date="2021" name="Int. J. Syst. Evol. Microbiol.">
        <title>Novosphingobium decolorationis sp. nov., an aniline blue-decolourizing bacterium isolated from East Pacific sediment.</title>
        <authorList>
            <person name="Chen X."/>
            <person name="Dong B."/>
            <person name="Chen T."/>
            <person name="Ren N."/>
            <person name="Wang J."/>
            <person name="Xu Y."/>
            <person name="Yang J."/>
            <person name="Zhu S."/>
            <person name="Chen J."/>
        </authorList>
    </citation>
    <scope>NUCLEOTIDE SEQUENCE [LARGE SCALE GENOMIC DNA]</scope>
    <source>
        <strain evidence="2 3">502str22</strain>
    </source>
</reference>
<protein>
    <submittedName>
        <fullName evidence="2">Cupin domain-containing protein</fullName>
    </submittedName>
</protein>
<dbReference type="PANTHER" id="PTHR43698:SF1">
    <property type="entry name" value="BLL4564 PROTEIN"/>
    <property type="match status" value="1"/>
</dbReference>
<dbReference type="EMBL" id="CP054856">
    <property type="protein sequence ID" value="QVM85617.1"/>
    <property type="molecule type" value="Genomic_DNA"/>
</dbReference>
<dbReference type="Pfam" id="PF07883">
    <property type="entry name" value="Cupin_2"/>
    <property type="match status" value="1"/>
</dbReference>
<name>A0ABX8E924_9SPHN</name>
<dbReference type="Proteomes" id="UP000677126">
    <property type="component" value="Chromosome"/>
</dbReference>